<dbReference type="InterPro" id="IPR029759">
    <property type="entry name" value="GPX_AS"/>
</dbReference>
<evidence type="ECO:0000256" key="3">
    <source>
        <dbReference type="ARBA" id="ARBA00023002"/>
    </source>
</evidence>
<dbReference type="CDD" id="cd00340">
    <property type="entry name" value="GSH_Peroxidase"/>
    <property type="match status" value="1"/>
</dbReference>
<dbReference type="InterPro" id="IPR036249">
    <property type="entry name" value="Thioredoxin-like_sf"/>
</dbReference>
<evidence type="ECO:0000313" key="7">
    <source>
        <dbReference type="Proteomes" id="UP001201273"/>
    </source>
</evidence>
<dbReference type="SUPFAM" id="SSF52833">
    <property type="entry name" value="Thioredoxin-like"/>
    <property type="match status" value="1"/>
</dbReference>
<dbReference type="PROSITE" id="PS51355">
    <property type="entry name" value="GLUTATHIONE_PEROXID_3"/>
    <property type="match status" value="1"/>
</dbReference>
<accession>A0ABS8WEH8</accession>
<comment type="similarity">
    <text evidence="1 4">Belongs to the glutathione peroxidase family.</text>
</comment>
<dbReference type="PROSITE" id="PS51352">
    <property type="entry name" value="THIOREDOXIN_2"/>
    <property type="match status" value="1"/>
</dbReference>
<comment type="caution">
    <text evidence="6">The sequence shown here is derived from an EMBL/GenBank/DDBJ whole genome shotgun (WGS) entry which is preliminary data.</text>
</comment>
<evidence type="ECO:0000256" key="2">
    <source>
        <dbReference type="ARBA" id="ARBA00022559"/>
    </source>
</evidence>
<dbReference type="InterPro" id="IPR000889">
    <property type="entry name" value="Glutathione_peroxidase"/>
</dbReference>
<dbReference type="RefSeq" id="WP_233054721.1">
    <property type="nucleotide sequence ID" value="NZ_JAIMJA010000028.1"/>
</dbReference>
<organism evidence="6 7">
    <name type="scientific">Motilimonas cestriensis</name>
    <dbReference type="NCBI Taxonomy" id="2742685"/>
    <lineage>
        <taxon>Bacteria</taxon>
        <taxon>Pseudomonadati</taxon>
        <taxon>Pseudomonadota</taxon>
        <taxon>Gammaproteobacteria</taxon>
        <taxon>Alteromonadales</taxon>
        <taxon>Alteromonadales genera incertae sedis</taxon>
        <taxon>Motilimonas</taxon>
    </lineage>
</organism>
<keyword evidence="2 4" id="KW-0575">Peroxidase</keyword>
<dbReference type="Gene3D" id="3.40.30.10">
    <property type="entry name" value="Glutaredoxin"/>
    <property type="match status" value="1"/>
</dbReference>
<proteinExistence type="inferred from homology"/>
<evidence type="ECO:0000256" key="4">
    <source>
        <dbReference type="RuleBase" id="RU000499"/>
    </source>
</evidence>
<dbReference type="Pfam" id="PF00255">
    <property type="entry name" value="GSHPx"/>
    <property type="match status" value="1"/>
</dbReference>
<dbReference type="PIRSF" id="PIRSF000303">
    <property type="entry name" value="Glutathion_perox"/>
    <property type="match status" value="1"/>
</dbReference>
<evidence type="ECO:0000259" key="5">
    <source>
        <dbReference type="PROSITE" id="PS51352"/>
    </source>
</evidence>
<dbReference type="GO" id="GO:0004601">
    <property type="term" value="F:peroxidase activity"/>
    <property type="evidence" value="ECO:0007669"/>
    <property type="project" value="UniProtKB-KW"/>
</dbReference>
<dbReference type="InterPro" id="IPR013766">
    <property type="entry name" value="Thioredoxin_domain"/>
</dbReference>
<keyword evidence="7" id="KW-1185">Reference proteome</keyword>
<reference evidence="6 7" key="1">
    <citation type="journal article" date="2022" name="Environ. Microbiol. Rep.">
        <title>Eco-phylogenetic analyses reveal divergent evolution of vitamin B12 metabolism in the marine bacterial family 'Psychromonadaceae'.</title>
        <authorList>
            <person name="Jin X."/>
            <person name="Yang Y."/>
            <person name="Cao H."/>
            <person name="Gao B."/>
            <person name="Zhao Z."/>
        </authorList>
    </citation>
    <scope>NUCLEOTIDE SEQUENCE [LARGE SCALE GENOMIC DNA]</scope>
    <source>
        <strain evidence="6 7">MKS20</strain>
    </source>
</reference>
<evidence type="ECO:0000256" key="1">
    <source>
        <dbReference type="ARBA" id="ARBA00006926"/>
    </source>
</evidence>
<keyword evidence="3 4" id="KW-0560">Oxidoreductase</keyword>
<gene>
    <name evidence="6" type="ORF">K6Y31_19515</name>
</gene>
<dbReference type="EMBL" id="JAIMJA010000028">
    <property type="protein sequence ID" value="MCE2596968.1"/>
    <property type="molecule type" value="Genomic_DNA"/>
</dbReference>
<feature type="domain" description="Thioredoxin" evidence="5">
    <location>
        <begin position="3"/>
        <end position="165"/>
    </location>
</feature>
<dbReference type="PROSITE" id="PS00460">
    <property type="entry name" value="GLUTATHIONE_PEROXID_1"/>
    <property type="match status" value="1"/>
</dbReference>
<dbReference type="PRINTS" id="PR01011">
    <property type="entry name" value="GLUTPROXDASE"/>
</dbReference>
<evidence type="ECO:0000313" key="6">
    <source>
        <dbReference type="EMBL" id="MCE2596968.1"/>
    </source>
</evidence>
<name>A0ABS8WEH8_9GAMM</name>
<dbReference type="PANTHER" id="PTHR11592:SF44">
    <property type="entry name" value="GLUTATHIONE PEROXIDASE"/>
    <property type="match status" value="1"/>
</dbReference>
<protein>
    <recommendedName>
        <fullName evidence="4">Glutathione peroxidase</fullName>
    </recommendedName>
</protein>
<dbReference type="Proteomes" id="UP001201273">
    <property type="component" value="Unassembled WGS sequence"/>
</dbReference>
<dbReference type="PANTHER" id="PTHR11592">
    <property type="entry name" value="GLUTATHIONE PEROXIDASE"/>
    <property type="match status" value="1"/>
</dbReference>
<sequence length="165" mass="18454">MSASAGAQCLDFLNVSKEKLNSDEQVNLCELTQGKTVLIVNTASKCGFTPQFTELEQLHQKYQDQGLVVLGFPSDDFFQENKEEEDTAKVCYINYGVTFNMFAPVSVRGKNADPIFQHLAKQSASPKWNFYKYLVSADGSQVKHFTSTTKPSSDTFQQALKSMLK</sequence>